<name>A0A544W7J4_9MYCO</name>
<accession>A0A544W7J4</accession>
<dbReference type="GO" id="GO:0004030">
    <property type="term" value="F:aldehyde dehydrogenase [NAD(P)+] activity"/>
    <property type="evidence" value="ECO:0007669"/>
    <property type="project" value="InterPro"/>
</dbReference>
<dbReference type="Gene3D" id="3.40.605.10">
    <property type="entry name" value="Aldehyde Dehydrogenase, Chain A, domain 1"/>
    <property type="match status" value="1"/>
</dbReference>
<keyword evidence="2" id="KW-0521">NADP</keyword>
<evidence type="ECO:0000256" key="1">
    <source>
        <dbReference type="ARBA" id="ARBA00009986"/>
    </source>
</evidence>
<gene>
    <name evidence="5" type="ORF">D8S82_03790</name>
</gene>
<keyword evidence="3" id="KW-0560">Oxidoreductase</keyword>
<protein>
    <submittedName>
        <fullName evidence="5">NAD-dependent succinate-semialdehyde dehydrogenase</fullName>
    </submittedName>
</protein>
<dbReference type="PROSITE" id="PS00070">
    <property type="entry name" value="ALDEHYDE_DEHYDR_CYS"/>
    <property type="match status" value="1"/>
</dbReference>
<dbReference type="FunFam" id="3.40.309.10:FF:000009">
    <property type="entry name" value="Aldehyde dehydrogenase A"/>
    <property type="match status" value="1"/>
</dbReference>
<dbReference type="InterPro" id="IPR016161">
    <property type="entry name" value="Ald_DH/histidinol_DH"/>
</dbReference>
<evidence type="ECO:0000256" key="3">
    <source>
        <dbReference type="ARBA" id="ARBA00023002"/>
    </source>
</evidence>
<comment type="similarity">
    <text evidence="1">Belongs to the aldehyde dehydrogenase family.</text>
</comment>
<comment type="caution">
    <text evidence="5">The sequence shown here is derived from an EMBL/GenBank/DDBJ whole genome shotgun (WGS) entry which is preliminary data.</text>
</comment>
<evidence type="ECO:0000313" key="5">
    <source>
        <dbReference type="EMBL" id="TQR88185.1"/>
    </source>
</evidence>
<feature type="domain" description="Aldehyde dehydrogenase" evidence="4">
    <location>
        <begin position="3"/>
        <end position="451"/>
    </location>
</feature>
<dbReference type="PANTHER" id="PTHR43217">
    <property type="entry name" value="SUCCINATE SEMIALDEHYDE DEHYDROGENASE [NAD(P)+] SAD"/>
    <property type="match status" value="1"/>
</dbReference>
<dbReference type="Gene3D" id="3.40.309.10">
    <property type="entry name" value="Aldehyde Dehydrogenase, Chain A, domain 2"/>
    <property type="match status" value="1"/>
</dbReference>
<dbReference type="Pfam" id="PF00171">
    <property type="entry name" value="Aldedh"/>
    <property type="match status" value="1"/>
</dbReference>
<dbReference type="InterPro" id="IPR044148">
    <property type="entry name" value="ALDH_GabD1-like"/>
</dbReference>
<dbReference type="GO" id="GO:0004777">
    <property type="term" value="F:succinate-semialdehyde dehydrogenase (NAD+) activity"/>
    <property type="evidence" value="ECO:0007669"/>
    <property type="project" value="TreeGrafter"/>
</dbReference>
<proteinExistence type="inferred from homology"/>
<reference evidence="5 6" key="1">
    <citation type="submission" date="2018-10" db="EMBL/GenBank/DDBJ databases">
        <title>Draft genome of Mycobacterium hodleri strain B.</title>
        <authorList>
            <person name="Amande T.J."/>
            <person name="Mcgenity T.J."/>
        </authorList>
    </citation>
    <scope>NUCLEOTIDE SEQUENCE [LARGE SCALE GENOMIC DNA]</scope>
    <source>
        <strain evidence="5 6">B</strain>
    </source>
</reference>
<organism evidence="5 6">
    <name type="scientific">Mycolicibacterium hodleri</name>
    <dbReference type="NCBI Taxonomy" id="49897"/>
    <lineage>
        <taxon>Bacteria</taxon>
        <taxon>Bacillati</taxon>
        <taxon>Actinomycetota</taxon>
        <taxon>Actinomycetes</taxon>
        <taxon>Mycobacteriales</taxon>
        <taxon>Mycobacteriaceae</taxon>
        <taxon>Mycolicibacterium</taxon>
    </lineage>
</organism>
<sequence length="456" mass="48380">MTTYQTVNPRTGEPIAEYTLLTSDATDAAVARAADAHESWSHTPLEKRAALLSRIAELHRERKAELAHTVAVEMGKPVTQAEGEIELAASIFDYYADNAAQLLADEELDVSDGGRALVRTRSIGAILGIMPWNFPVYQVARFIAPNLVLGNTILLKHARSCTQTGLNIASIVTDAGAPEGIYENLLVSSDQIADVIADPRVQGVSLTGSEEAGRTVAAQAGKHLKKCVLELGGSDPFIVLADADIQAALDLAETGRFNNAGQACTAAKRFIVHRDVYDDFLAGFVERTQKWVAGDPLDSSTKLGPMASSSGRQELAEQVDEAVASGATLHVGGTVPEGPGAYYPATILSGVTPEMRAYGEELFGPVAVVFKADSIDEAIRLANDSRFGLGSSVFTQNPELANDVADRLEAGMVGLNSLIRSKANLPFGGVKASGIGRELGRLGLDEFANKKLHRIA</sequence>
<dbReference type="SUPFAM" id="SSF53720">
    <property type="entry name" value="ALDH-like"/>
    <property type="match status" value="1"/>
</dbReference>
<dbReference type="RefSeq" id="WP_142550786.1">
    <property type="nucleotide sequence ID" value="NZ_VIFX01000003.1"/>
</dbReference>
<evidence type="ECO:0000259" key="4">
    <source>
        <dbReference type="Pfam" id="PF00171"/>
    </source>
</evidence>
<dbReference type="PANTHER" id="PTHR43217:SF2">
    <property type="entry name" value="SUCCINATE-SEMIALDEHYDE DEHYDROGENASE [NADP(+)]"/>
    <property type="match status" value="1"/>
</dbReference>
<dbReference type="FunFam" id="3.40.605.10:FF:000012">
    <property type="entry name" value="NAD-dependent succinate-semialdehyde dehydrogenase"/>
    <property type="match status" value="1"/>
</dbReference>
<evidence type="ECO:0000256" key="2">
    <source>
        <dbReference type="ARBA" id="ARBA00022857"/>
    </source>
</evidence>
<dbReference type="InterPro" id="IPR016163">
    <property type="entry name" value="Ald_DH_C"/>
</dbReference>
<dbReference type="AlphaFoldDB" id="A0A544W7J4"/>
<dbReference type="InterPro" id="IPR047110">
    <property type="entry name" value="GABD/Sad-like"/>
</dbReference>
<dbReference type="CDD" id="cd07100">
    <property type="entry name" value="ALDH_SSADH1_GabD1"/>
    <property type="match status" value="1"/>
</dbReference>
<keyword evidence="6" id="KW-1185">Reference proteome</keyword>
<dbReference type="InterPro" id="IPR016162">
    <property type="entry name" value="Ald_DH_N"/>
</dbReference>
<dbReference type="Proteomes" id="UP000315759">
    <property type="component" value="Unassembled WGS sequence"/>
</dbReference>
<evidence type="ECO:0000313" key="6">
    <source>
        <dbReference type="Proteomes" id="UP000315759"/>
    </source>
</evidence>
<dbReference type="EMBL" id="VIFX01000003">
    <property type="protein sequence ID" value="TQR88185.1"/>
    <property type="molecule type" value="Genomic_DNA"/>
</dbReference>
<dbReference type="InterPro" id="IPR015590">
    <property type="entry name" value="Aldehyde_DH_dom"/>
</dbReference>
<dbReference type="InterPro" id="IPR016160">
    <property type="entry name" value="Ald_DH_CS_CYS"/>
</dbReference>